<organism evidence="1 2">
    <name type="scientific">Corvus moneduloides</name>
    <name type="common">New Caledonian crow</name>
    <dbReference type="NCBI Taxonomy" id="1196302"/>
    <lineage>
        <taxon>Eukaryota</taxon>
        <taxon>Metazoa</taxon>
        <taxon>Chordata</taxon>
        <taxon>Craniata</taxon>
        <taxon>Vertebrata</taxon>
        <taxon>Euteleostomi</taxon>
        <taxon>Archelosauria</taxon>
        <taxon>Archosauria</taxon>
        <taxon>Dinosauria</taxon>
        <taxon>Saurischia</taxon>
        <taxon>Theropoda</taxon>
        <taxon>Coelurosauria</taxon>
        <taxon>Aves</taxon>
        <taxon>Neognathae</taxon>
        <taxon>Neoaves</taxon>
        <taxon>Telluraves</taxon>
        <taxon>Australaves</taxon>
        <taxon>Passeriformes</taxon>
        <taxon>Corvoidea</taxon>
        <taxon>Corvidae</taxon>
        <taxon>Corvus</taxon>
    </lineage>
</organism>
<dbReference type="OMA" id="REQMTEN"/>
<evidence type="ECO:0000313" key="2">
    <source>
        <dbReference type="Proteomes" id="UP000694553"/>
    </source>
</evidence>
<dbReference type="Ensembl" id="ENSCMUT00000014917.2">
    <property type="protein sequence ID" value="ENSCMUP00000013893.1"/>
    <property type="gene ID" value="ENSCMUG00000008682.2"/>
</dbReference>
<reference evidence="2" key="1">
    <citation type="submission" date="2019-10" db="EMBL/GenBank/DDBJ databases">
        <title>Corvus moneduloides (New Caledonian crow) genome, bCorMon1, primary haplotype.</title>
        <authorList>
            <person name="Rutz C."/>
            <person name="Fungtammasan C."/>
            <person name="Mountcastle J."/>
            <person name="Formenti G."/>
            <person name="Chow W."/>
            <person name="Howe K."/>
            <person name="Steele M.P."/>
            <person name="Fernandes J."/>
            <person name="Gilbert M.T.P."/>
            <person name="Fedrigo O."/>
            <person name="Jarvis E.D."/>
            <person name="Gemmell N."/>
        </authorList>
    </citation>
    <scope>NUCLEOTIDE SEQUENCE [LARGE SCALE GENOMIC DNA]</scope>
</reference>
<sequence>FSRIPFKIGQPKKQIVPKTVNSDFAFFPPSFRLEDQTKKLQKDMKKSTDADLGK</sequence>
<keyword evidence="2" id="KW-1185">Reference proteome</keyword>
<dbReference type="Proteomes" id="UP000694553">
    <property type="component" value="Unassembled WGS sequence"/>
</dbReference>
<reference evidence="1" key="2">
    <citation type="submission" date="2025-08" db="UniProtKB">
        <authorList>
            <consortium name="Ensembl"/>
        </authorList>
    </citation>
    <scope>IDENTIFICATION</scope>
</reference>
<evidence type="ECO:0000313" key="1">
    <source>
        <dbReference type="Ensembl" id="ENSCMUP00000013893.1"/>
    </source>
</evidence>
<name>A0A8C3E0L6_CORMO</name>
<protein>
    <submittedName>
        <fullName evidence="1">Uncharacterized protein</fullName>
    </submittedName>
</protein>
<dbReference type="AlphaFoldDB" id="A0A8C3E0L6"/>
<proteinExistence type="predicted"/>
<accession>A0A8C3E0L6</accession>
<reference evidence="1" key="3">
    <citation type="submission" date="2025-09" db="UniProtKB">
        <authorList>
            <consortium name="Ensembl"/>
        </authorList>
    </citation>
    <scope>IDENTIFICATION</scope>
</reference>